<sequence length="493" mass="57042">MEMLLSALLGEGITRSLNFFISKSSKLQAHDVEDRFHRVLLRAQVIIDEAMGRHITNHAMLQKLDMLRGSMHRGYYLLDSFRYQFINGQDARDQIMSQSLSPSKVTYFKYLCHLKRKILIFEQLQKMLDNLRSMILDMEEVVIFLTSYRRSYRQPYSMHILLGNCMFSRQMEVELAINFLLHTQPQGPQELEVMPIVGPGKVGKSTLVAHVCKDERVRDRFSKILWLCDHDFKDDELAFIDECTVKLENIVTNLNKDERLLVVVELLGDPTEDAWNSLYSTSKRCMPRGSKIIVTSRSDKVVRFGTTRAITLKFLTQEAFWYFFKILVFGSVDPDMHPRLVQLAMEIAKMLKGFINGANAISSLLRDNFEIQFWYKVLMFIRGSIKKNISEFGEHPSDRLSQDRSAQLGRVSIPSEEVLVSHQYQHSSQKEIPKIGVLDVVFGSIKPLGKFDMLLWRSHIPPYYSYVYACEIRELKIAGAKRKRPMRSGAALC</sequence>
<feature type="domain" description="NB-ARC" evidence="1">
    <location>
        <begin position="189"/>
        <end position="329"/>
    </location>
</feature>
<dbReference type="PANTHER" id="PTHR33377">
    <property type="entry name" value="OS10G0134700 PROTEIN-RELATED"/>
    <property type="match status" value="1"/>
</dbReference>
<protein>
    <recommendedName>
        <fullName evidence="1">NB-ARC domain-containing protein</fullName>
    </recommendedName>
</protein>
<dbReference type="Pfam" id="PF00931">
    <property type="entry name" value="NB-ARC"/>
    <property type="match status" value="1"/>
</dbReference>
<dbReference type="SUPFAM" id="SSF52540">
    <property type="entry name" value="P-loop containing nucleoside triphosphate hydrolases"/>
    <property type="match status" value="1"/>
</dbReference>
<dbReference type="EMBL" id="CAJGYO010000003">
    <property type="protein sequence ID" value="CAD6221672.1"/>
    <property type="molecule type" value="Genomic_DNA"/>
</dbReference>
<dbReference type="InterPro" id="IPR002182">
    <property type="entry name" value="NB-ARC"/>
</dbReference>
<comment type="caution">
    <text evidence="2">The sequence shown here is derived from an EMBL/GenBank/DDBJ whole genome shotgun (WGS) entry which is preliminary data.</text>
</comment>
<dbReference type="PANTHER" id="PTHR33377:SF92">
    <property type="entry name" value="NB-ARC DOMAIN-CONTAINING PROTEIN"/>
    <property type="match status" value="1"/>
</dbReference>
<accession>A0A811NJ21</accession>
<evidence type="ECO:0000313" key="2">
    <source>
        <dbReference type="EMBL" id="CAD6221672.1"/>
    </source>
</evidence>
<dbReference type="InterPro" id="IPR027417">
    <property type="entry name" value="P-loop_NTPase"/>
</dbReference>
<dbReference type="AlphaFoldDB" id="A0A811NJ21"/>
<dbReference type="GO" id="GO:0043531">
    <property type="term" value="F:ADP binding"/>
    <property type="evidence" value="ECO:0007669"/>
    <property type="project" value="InterPro"/>
</dbReference>
<proteinExistence type="predicted"/>
<organism evidence="2 3">
    <name type="scientific">Miscanthus lutarioriparius</name>
    <dbReference type="NCBI Taxonomy" id="422564"/>
    <lineage>
        <taxon>Eukaryota</taxon>
        <taxon>Viridiplantae</taxon>
        <taxon>Streptophyta</taxon>
        <taxon>Embryophyta</taxon>
        <taxon>Tracheophyta</taxon>
        <taxon>Spermatophyta</taxon>
        <taxon>Magnoliopsida</taxon>
        <taxon>Liliopsida</taxon>
        <taxon>Poales</taxon>
        <taxon>Poaceae</taxon>
        <taxon>PACMAD clade</taxon>
        <taxon>Panicoideae</taxon>
        <taxon>Andropogonodae</taxon>
        <taxon>Andropogoneae</taxon>
        <taxon>Saccharinae</taxon>
        <taxon>Miscanthus</taxon>
    </lineage>
</organism>
<dbReference type="OrthoDB" id="601224at2759"/>
<gene>
    <name evidence="2" type="ORF">NCGR_LOCUS14908</name>
</gene>
<evidence type="ECO:0000259" key="1">
    <source>
        <dbReference type="Pfam" id="PF00931"/>
    </source>
</evidence>
<dbReference type="Proteomes" id="UP000604825">
    <property type="component" value="Unassembled WGS sequence"/>
</dbReference>
<dbReference type="Gene3D" id="3.40.50.300">
    <property type="entry name" value="P-loop containing nucleotide triphosphate hydrolases"/>
    <property type="match status" value="1"/>
</dbReference>
<reference evidence="2" key="1">
    <citation type="submission" date="2020-10" db="EMBL/GenBank/DDBJ databases">
        <authorList>
            <person name="Han B."/>
            <person name="Lu T."/>
            <person name="Zhao Q."/>
            <person name="Huang X."/>
            <person name="Zhao Y."/>
        </authorList>
    </citation>
    <scope>NUCLEOTIDE SEQUENCE</scope>
</reference>
<name>A0A811NJ21_9POAL</name>
<evidence type="ECO:0000313" key="3">
    <source>
        <dbReference type="Proteomes" id="UP000604825"/>
    </source>
</evidence>
<keyword evidence="3" id="KW-1185">Reference proteome</keyword>